<accession>A0A2A9EGR9</accession>
<dbReference type="PANTHER" id="PTHR21294:SF8">
    <property type="entry name" value="ELECTRON TRANSFER FLAVOPROTEIN SUBUNIT BETA"/>
    <property type="match status" value="1"/>
</dbReference>
<dbReference type="GO" id="GO:0005829">
    <property type="term" value="C:cytosol"/>
    <property type="evidence" value="ECO:0007669"/>
    <property type="project" value="TreeGrafter"/>
</dbReference>
<evidence type="ECO:0000259" key="8">
    <source>
        <dbReference type="SMART" id="SM00893"/>
    </source>
</evidence>
<evidence type="ECO:0000256" key="1">
    <source>
        <dbReference type="ARBA" id="ARBA00001974"/>
    </source>
</evidence>
<evidence type="ECO:0000256" key="6">
    <source>
        <dbReference type="ARBA" id="ARBA00022982"/>
    </source>
</evidence>
<dbReference type="InterPro" id="IPR033948">
    <property type="entry name" value="ETF_beta_N"/>
</dbReference>
<dbReference type="InterPro" id="IPR014730">
    <property type="entry name" value="ETF_a/b_N"/>
</dbReference>
<comment type="caution">
    <text evidence="9">The sequence shown here is derived from an EMBL/GenBank/DDBJ whole genome shotgun (WGS) entry which is preliminary data.</text>
</comment>
<dbReference type="EMBL" id="PDJH01000001">
    <property type="protein sequence ID" value="PFG37721.1"/>
    <property type="molecule type" value="Genomic_DNA"/>
</dbReference>
<dbReference type="PIRSF" id="PIRSF000090">
    <property type="entry name" value="Beta-ETF"/>
    <property type="match status" value="1"/>
</dbReference>
<dbReference type="GO" id="GO:0009055">
    <property type="term" value="F:electron transfer activity"/>
    <property type="evidence" value="ECO:0007669"/>
    <property type="project" value="InterPro"/>
</dbReference>
<evidence type="ECO:0000256" key="2">
    <source>
        <dbReference type="ARBA" id="ARBA00007557"/>
    </source>
</evidence>
<dbReference type="Gene3D" id="3.40.50.620">
    <property type="entry name" value="HUPs"/>
    <property type="match status" value="1"/>
</dbReference>
<comment type="subunit">
    <text evidence="3">Heterodimer of an alpha and a beta subunit.</text>
</comment>
<evidence type="ECO:0000313" key="10">
    <source>
        <dbReference type="Proteomes" id="UP000221394"/>
    </source>
</evidence>
<dbReference type="PANTHER" id="PTHR21294">
    <property type="entry name" value="ELECTRON TRANSFER FLAVOPROTEIN BETA-SUBUNIT"/>
    <property type="match status" value="1"/>
</dbReference>
<protein>
    <recommendedName>
        <fullName evidence="4">Electron transfer flavoprotein subunit beta</fullName>
    </recommendedName>
</protein>
<dbReference type="RefSeq" id="WP_342744440.1">
    <property type="nucleotide sequence ID" value="NZ_PDJH01000001.1"/>
</dbReference>
<proteinExistence type="inferred from homology"/>
<dbReference type="InterPro" id="IPR014729">
    <property type="entry name" value="Rossmann-like_a/b/a_fold"/>
</dbReference>
<evidence type="ECO:0000256" key="7">
    <source>
        <dbReference type="ARBA" id="ARBA00025649"/>
    </source>
</evidence>
<dbReference type="SUPFAM" id="SSF52402">
    <property type="entry name" value="Adenine nucleotide alpha hydrolases-like"/>
    <property type="match status" value="1"/>
</dbReference>
<keyword evidence="5" id="KW-0813">Transport</keyword>
<evidence type="ECO:0000313" key="9">
    <source>
        <dbReference type="EMBL" id="PFG37721.1"/>
    </source>
</evidence>
<keyword evidence="6" id="KW-0249">Electron transport</keyword>
<dbReference type="AlphaFoldDB" id="A0A2A9EGR9"/>
<evidence type="ECO:0000256" key="5">
    <source>
        <dbReference type="ARBA" id="ARBA00022448"/>
    </source>
</evidence>
<keyword evidence="10" id="KW-1185">Reference proteome</keyword>
<comment type="cofactor">
    <cofactor evidence="1">
        <name>FAD</name>
        <dbReference type="ChEBI" id="CHEBI:57692"/>
    </cofactor>
</comment>
<dbReference type="InterPro" id="IPR012255">
    <property type="entry name" value="ETF_b"/>
</dbReference>
<feature type="domain" description="Electron transfer flavoprotein alpha/beta-subunit N-terminal" evidence="8">
    <location>
        <begin position="23"/>
        <end position="222"/>
    </location>
</feature>
<dbReference type="CDD" id="cd01714">
    <property type="entry name" value="ETF_beta"/>
    <property type="match status" value="1"/>
</dbReference>
<comment type="function">
    <text evidence="7">The electron transfer flavoprotein serves as a specific electron acceptor for other dehydrogenases. It transfers the electrons to the main respiratory chain via ETF-ubiquinone oxidoreductase (ETF dehydrogenase).</text>
</comment>
<evidence type="ECO:0000256" key="4">
    <source>
        <dbReference type="ARBA" id="ARBA00016797"/>
    </source>
</evidence>
<sequence length="269" mass="28161">MGLRIVVLTKHVPNIHSNRTFVDGRVARGAADGSLNELDEHPLEEAVRLLERMSDEERAGSEIVALTMGPAEASDALRRAYQLGADVGVHVLDDALAGSDYLGTAAVLAAAVRRVAQDGPVDLVLAGMAALDGLGSVVPALVAAELGWPQLTNAGALAVADGAARVERDVDGVTEVLEADLPVVVSVNDHINRPRFPNFKLIMAARTKEITTWSLAELDVDTSKVGAAGARTQVLSAEPRPERPPVELHVDNGEGGVALADFLASRGLV</sequence>
<dbReference type="SMART" id="SM00893">
    <property type="entry name" value="ETF"/>
    <property type="match status" value="1"/>
</dbReference>
<dbReference type="Pfam" id="PF01012">
    <property type="entry name" value="ETF"/>
    <property type="match status" value="1"/>
</dbReference>
<organism evidence="9 10">
    <name type="scientific">Flavimobilis soli</name>
    <dbReference type="NCBI Taxonomy" id="442709"/>
    <lineage>
        <taxon>Bacteria</taxon>
        <taxon>Bacillati</taxon>
        <taxon>Actinomycetota</taxon>
        <taxon>Actinomycetes</taxon>
        <taxon>Micrococcales</taxon>
        <taxon>Jonesiaceae</taxon>
        <taxon>Flavimobilis</taxon>
    </lineage>
</organism>
<name>A0A2A9EGR9_9MICO</name>
<evidence type="ECO:0000256" key="3">
    <source>
        <dbReference type="ARBA" id="ARBA00011355"/>
    </source>
</evidence>
<gene>
    <name evidence="9" type="ORF">ATL41_2490</name>
</gene>
<comment type="similarity">
    <text evidence="2">Belongs to the ETF beta-subunit/FixA family.</text>
</comment>
<dbReference type="Proteomes" id="UP000221394">
    <property type="component" value="Unassembled WGS sequence"/>
</dbReference>
<reference evidence="9 10" key="1">
    <citation type="submission" date="2017-10" db="EMBL/GenBank/DDBJ databases">
        <title>Sequencing the genomes of 1000 actinobacteria strains.</title>
        <authorList>
            <person name="Klenk H.-P."/>
        </authorList>
    </citation>
    <scope>NUCLEOTIDE SEQUENCE [LARGE SCALE GENOMIC DNA]</scope>
    <source>
        <strain evidence="9 10">DSM 21574</strain>
    </source>
</reference>